<reference evidence="1" key="1">
    <citation type="submission" date="2017-10" db="EMBL/GenBank/DDBJ databases">
        <title>Sequence, genome organization and annotation of the thermophilic 47,7-kb bacterophage TO-84 that infects Geobacillus stearothermophilus.</title>
        <authorList>
            <person name="Skowron P.M."/>
            <person name="Kropinski A."/>
            <person name="Los M."/>
        </authorList>
    </citation>
    <scope>NUCLEOTIDE SEQUENCE [LARGE SCALE GENOMIC DNA]</scope>
</reference>
<dbReference type="GeneID" id="40075816"/>
<dbReference type="RefSeq" id="YP_009600054.1">
    <property type="nucleotide sequence ID" value="NC_041918.2"/>
</dbReference>
<accession>A0A1U9WQQ3</accession>
<protein>
    <submittedName>
        <fullName evidence="1">Membrane-associated protein</fullName>
    </submittedName>
</protein>
<dbReference type="EMBL" id="KY565347">
    <property type="protein sequence ID" value="AQY55107.1"/>
    <property type="molecule type" value="Genomic_DNA"/>
</dbReference>
<sequence>MIAIYDLIGKIQNMDNMDKLDEIISRWYFQTSVWTPQVKEEVKKAAVEILQLGEPKVYQFIVDMYGLKM</sequence>
<organism evidence="1 2">
    <name type="scientific">Geobacillus phage TP-84</name>
    <dbReference type="NCBI Taxonomy" id="1965361"/>
    <lineage>
        <taxon>Viruses</taxon>
        <taxon>Duplodnaviria</taxon>
        <taxon>Heunggongvirae</taxon>
        <taxon>Uroviricota</taxon>
        <taxon>Caudoviricetes</taxon>
        <taxon>Saundersvirus</taxon>
        <taxon>Saundersvirus Tp84</taxon>
    </lineage>
</organism>
<dbReference type="KEGG" id="vg:40075816"/>
<evidence type="ECO:0000313" key="1">
    <source>
        <dbReference type="EMBL" id="AQY55107.1"/>
    </source>
</evidence>
<evidence type="ECO:0000313" key="2">
    <source>
        <dbReference type="Proteomes" id="UP000225660"/>
    </source>
</evidence>
<dbReference type="Proteomes" id="UP000225660">
    <property type="component" value="Segment"/>
</dbReference>
<proteinExistence type="predicted"/>
<keyword evidence="2" id="KW-1185">Reference proteome</keyword>
<name>A0A1U9WQQ3_9CAUD</name>